<feature type="transmembrane region" description="Helical" evidence="16">
    <location>
        <begin position="528"/>
        <end position="548"/>
    </location>
</feature>
<comment type="similarity">
    <text evidence="3">Belongs to the glycosyltransferase 2 family.</text>
</comment>
<sequence>MPERQASVLPRQPGLLAWLFLLPPDQRRPWPWRLDALARRGGDSLLRRLDIEPAASPGRIVWRLFLRSPEQAASSSVARAGRRVGQGVTSILGRLPGLRERQTKRDASGLDGLLADITLRHAWLRWLMIGIALVLAIVVASTPMNWQQQMWFGGGLFAIALLLRNRAGRAATLVLISFSVIASLRYFWWRVNYSLDLGSPVEIFLGLGLFGAECYALLILLLGYLQSAWPLRRQPLALPDNPDEWPTVDVFIPTYNESLDIVRPTVFAAQNLDWPADKLRIYLLDDGRREAFREFAEATGITYMTRSDNHHAKAGNLNRALARSDGEFVAIFDCDHMPVRSFLQTNMGWMLADSKCALVQTPHHFFSPDPLERNLGTFRRVPNEGRLFYGLIQDGNDLWNATFFCGSCAILRRGPLEEVGGIAVETVTEDAHTALKLHRRGYNSIYVNVVQAAGLATESLAGHIGQRIRWARGMAQIFSGDNPFRGPGLTMFQRLCYSNSMLHFLHGIPRLVFLTAPLAYLYFGLHVFNAEAVVIAAFALPHLAQAMLANSQMQGRFRHSYWAEVYESLLAWYITLPTTLALINPRLGKFNVTAKGGQVSESYFDWRISVPFIALMLLGLGGFSLGILWLFIGPPEETATVLLNLAWTSYNLIILGAALGVAREHRQLRRTHRVDWQEPVQLQFPDGRTVDCESLDFSLGGMHLALQQPLEVERGAVVAVALPRGGPDAVFPARVVVLRDDHMRVAFEALSLAQQRMLVGCTFSRPDAWEGWDDTAVVDRPLSSLRDIFYFGLRGYGLMFARLFGIRRRVRLARRQYVSRTV</sequence>
<dbReference type="InterPro" id="IPR003919">
    <property type="entry name" value="Cell_synth_A"/>
</dbReference>
<keyword evidence="8 16" id="KW-0973">c-di-GMP</keyword>
<keyword evidence="9 16" id="KW-0328">Glycosyltransferase</keyword>
<dbReference type="Gene3D" id="3.90.550.10">
    <property type="entry name" value="Spore Coat Polysaccharide Biosynthesis Protein SpsA, Chain A"/>
    <property type="match status" value="1"/>
</dbReference>
<evidence type="ECO:0000256" key="14">
    <source>
        <dbReference type="ARBA" id="ARBA00023136"/>
    </source>
</evidence>
<dbReference type="Pfam" id="PF07238">
    <property type="entry name" value="PilZ"/>
    <property type="match status" value="1"/>
</dbReference>
<keyword evidence="10 16" id="KW-0808">Transferase</keyword>
<dbReference type="EMBL" id="JAVRHY010000007">
    <property type="protein sequence ID" value="MDT0618685.1"/>
    <property type="molecule type" value="Genomic_DNA"/>
</dbReference>
<evidence type="ECO:0000256" key="3">
    <source>
        <dbReference type="ARBA" id="ARBA00006739"/>
    </source>
</evidence>
<name>A0ABU3B879_9GAMM</name>
<dbReference type="SUPFAM" id="SSF53448">
    <property type="entry name" value="Nucleotide-diphospho-sugar transferases"/>
    <property type="match status" value="1"/>
</dbReference>
<keyword evidence="6 16" id="KW-1003">Cell membrane</keyword>
<protein>
    <recommendedName>
        <fullName evidence="5 16">Cellulose synthase catalytic subunit [UDP-forming]</fullName>
        <ecNumber evidence="4 16">2.4.1.12</ecNumber>
    </recommendedName>
</protein>
<evidence type="ECO:0000256" key="5">
    <source>
        <dbReference type="ARBA" id="ARBA00018714"/>
    </source>
</evidence>
<comment type="caution">
    <text evidence="19">The sequence shown here is derived from an EMBL/GenBank/DDBJ whole genome shotgun (WGS) entry which is preliminary data.</text>
</comment>
<reference evidence="19 20" key="1">
    <citation type="submission" date="2023-09" db="EMBL/GenBank/DDBJ databases">
        <authorList>
            <person name="Rey-Velasco X."/>
        </authorList>
    </citation>
    <scope>NUCLEOTIDE SEQUENCE [LARGE SCALE GENOMIC DNA]</scope>
    <source>
        <strain evidence="19 20">P385</strain>
    </source>
</reference>
<comment type="subcellular location">
    <subcellularLocation>
        <location evidence="1">Cell inner membrane</location>
        <topology evidence="1">Multi-pass membrane protein</topology>
    </subcellularLocation>
</comment>
<comment type="cofactor">
    <cofactor evidence="16">
        <name>Mg(2+)</name>
        <dbReference type="ChEBI" id="CHEBI:18420"/>
    </cofactor>
</comment>
<evidence type="ECO:0000256" key="8">
    <source>
        <dbReference type="ARBA" id="ARBA00022636"/>
    </source>
</evidence>
<dbReference type="Gene3D" id="2.40.10.220">
    <property type="entry name" value="predicted glycosyltransferase like domains"/>
    <property type="match status" value="1"/>
</dbReference>
<feature type="transmembrane region" description="Helical" evidence="16">
    <location>
        <begin position="203"/>
        <end position="225"/>
    </location>
</feature>
<keyword evidence="20" id="KW-1185">Reference proteome</keyword>
<dbReference type="Pfam" id="PF00535">
    <property type="entry name" value="Glycos_transf_2"/>
    <property type="match status" value="1"/>
</dbReference>
<dbReference type="PANTHER" id="PTHR43867:SF2">
    <property type="entry name" value="CELLULOSE SYNTHASE CATALYTIC SUBUNIT A [UDP-FORMING]"/>
    <property type="match status" value="1"/>
</dbReference>
<accession>A0ABU3B879</accession>
<dbReference type="InterPro" id="IPR001173">
    <property type="entry name" value="Glyco_trans_2-like"/>
</dbReference>
<dbReference type="SUPFAM" id="SSF141371">
    <property type="entry name" value="PilZ domain-like"/>
    <property type="match status" value="1"/>
</dbReference>
<dbReference type="InterPro" id="IPR009875">
    <property type="entry name" value="PilZ_domain"/>
</dbReference>
<evidence type="ECO:0000256" key="10">
    <source>
        <dbReference type="ARBA" id="ARBA00022679"/>
    </source>
</evidence>
<evidence type="ECO:0000259" key="18">
    <source>
        <dbReference type="Pfam" id="PF07238"/>
    </source>
</evidence>
<organism evidence="19 20">
    <name type="scientific">Spectribacter acetivorans</name>
    <dbReference type="NCBI Taxonomy" id="3075603"/>
    <lineage>
        <taxon>Bacteria</taxon>
        <taxon>Pseudomonadati</taxon>
        <taxon>Pseudomonadota</taxon>
        <taxon>Gammaproteobacteria</taxon>
        <taxon>Salinisphaerales</taxon>
        <taxon>Salinisphaeraceae</taxon>
        <taxon>Spectribacter</taxon>
    </lineage>
</organism>
<keyword evidence="7 16" id="KW-0997">Cell inner membrane</keyword>
<evidence type="ECO:0000313" key="20">
    <source>
        <dbReference type="Proteomes" id="UP001259982"/>
    </source>
</evidence>
<feature type="transmembrane region" description="Helical" evidence="16">
    <location>
        <begin position="608"/>
        <end position="632"/>
    </location>
</feature>
<evidence type="ECO:0000256" key="6">
    <source>
        <dbReference type="ARBA" id="ARBA00022475"/>
    </source>
</evidence>
<dbReference type="NCBIfam" id="NF008558">
    <property type="entry name" value="PRK11498.1"/>
    <property type="match status" value="1"/>
</dbReference>
<dbReference type="EC" id="2.4.1.12" evidence="4 16"/>
<feature type="transmembrane region" description="Helical" evidence="16">
    <location>
        <begin position="569"/>
        <end position="588"/>
    </location>
</feature>
<dbReference type="CDD" id="cd06421">
    <property type="entry name" value="CESA_CelA_like"/>
    <property type="match status" value="1"/>
</dbReference>
<keyword evidence="13 16" id="KW-1133">Transmembrane helix</keyword>
<feature type="transmembrane region" description="Helical" evidence="16">
    <location>
        <begin position="123"/>
        <end position="140"/>
    </location>
</feature>
<feature type="transmembrane region" description="Helical" evidence="16">
    <location>
        <begin position="146"/>
        <end position="163"/>
    </location>
</feature>
<comment type="pathway">
    <text evidence="2 16">Glycan metabolism; bacterial cellulose biosynthesis.</text>
</comment>
<evidence type="ECO:0000256" key="9">
    <source>
        <dbReference type="ARBA" id="ARBA00022676"/>
    </source>
</evidence>
<feature type="transmembrane region" description="Helical" evidence="16">
    <location>
        <begin position="170"/>
        <end position="188"/>
    </location>
</feature>
<evidence type="ECO:0000256" key="1">
    <source>
        <dbReference type="ARBA" id="ARBA00004429"/>
    </source>
</evidence>
<feature type="transmembrane region" description="Helical" evidence="16">
    <location>
        <begin position="641"/>
        <end position="662"/>
    </location>
</feature>
<proteinExistence type="inferred from homology"/>
<evidence type="ECO:0000256" key="16">
    <source>
        <dbReference type="RuleBase" id="RU365020"/>
    </source>
</evidence>
<feature type="domain" description="PilZ" evidence="18">
    <location>
        <begin position="667"/>
        <end position="763"/>
    </location>
</feature>
<feature type="domain" description="Glycosyltransferase 2-like" evidence="17">
    <location>
        <begin position="250"/>
        <end position="419"/>
    </location>
</feature>
<dbReference type="PANTHER" id="PTHR43867">
    <property type="entry name" value="CELLULOSE SYNTHASE CATALYTIC SUBUNIT A [UDP-FORMING]"/>
    <property type="match status" value="1"/>
</dbReference>
<keyword evidence="11 16" id="KW-0812">Transmembrane</keyword>
<dbReference type="InterPro" id="IPR029044">
    <property type="entry name" value="Nucleotide-diphossugar_trans"/>
</dbReference>
<keyword evidence="12 16" id="KW-0135">Cellulose biosynthesis</keyword>
<comment type="catalytic activity">
    <reaction evidence="15 16">
        <text>[(1-&gt;4)-beta-D-glucosyl](n) + UDP-alpha-D-glucose = [(1-&gt;4)-beta-D-glucosyl](n+1) + UDP + H(+)</text>
        <dbReference type="Rhea" id="RHEA:19929"/>
        <dbReference type="Rhea" id="RHEA-COMP:10033"/>
        <dbReference type="Rhea" id="RHEA-COMP:10034"/>
        <dbReference type="ChEBI" id="CHEBI:15378"/>
        <dbReference type="ChEBI" id="CHEBI:18246"/>
        <dbReference type="ChEBI" id="CHEBI:58223"/>
        <dbReference type="ChEBI" id="CHEBI:58885"/>
        <dbReference type="EC" id="2.4.1.12"/>
    </reaction>
</comment>
<evidence type="ECO:0000259" key="17">
    <source>
        <dbReference type="Pfam" id="PF00535"/>
    </source>
</evidence>
<evidence type="ECO:0000256" key="15">
    <source>
        <dbReference type="ARBA" id="ARBA00048682"/>
    </source>
</evidence>
<dbReference type="RefSeq" id="WP_311658857.1">
    <property type="nucleotide sequence ID" value="NZ_JAVRHY010000007.1"/>
</dbReference>
<dbReference type="NCBIfam" id="TIGR03030">
    <property type="entry name" value="CelA"/>
    <property type="match status" value="1"/>
</dbReference>
<dbReference type="PRINTS" id="PR01439">
    <property type="entry name" value="CELLSNTHASEA"/>
</dbReference>
<evidence type="ECO:0000256" key="2">
    <source>
        <dbReference type="ARBA" id="ARBA00005186"/>
    </source>
</evidence>
<evidence type="ECO:0000256" key="12">
    <source>
        <dbReference type="ARBA" id="ARBA00022916"/>
    </source>
</evidence>
<gene>
    <name evidence="19" type="primary">bcsA</name>
    <name evidence="19" type="ORF">RM531_09360</name>
</gene>
<evidence type="ECO:0000256" key="4">
    <source>
        <dbReference type="ARBA" id="ARBA00012539"/>
    </source>
</evidence>
<keyword evidence="14 16" id="KW-0472">Membrane</keyword>
<evidence type="ECO:0000256" key="11">
    <source>
        <dbReference type="ARBA" id="ARBA00022692"/>
    </source>
</evidence>
<dbReference type="GO" id="GO:0016760">
    <property type="term" value="F:cellulose synthase (UDP-forming) activity"/>
    <property type="evidence" value="ECO:0007669"/>
    <property type="project" value="UniProtKB-EC"/>
</dbReference>
<evidence type="ECO:0000256" key="7">
    <source>
        <dbReference type="ARBA" id="ARBA00022519"/>
    </source>
</evidence>
<evidence type="ECO:0000313" key="19">
    <source>
        <dbReference type="EMBL" id="MDT0618685.1"/>
    </source>
</evidence>
<evidence type="ECO:0000256" key="13">
    <source>
        <dbReference type="ARBA" id="ARBA00022989"/>
    </source>
</evidence>
<dbReference type="Proteomes" id="UP001259982">
    <property type="component" value="Unassembled WGS sequence"/>
</dbReference>
<dbReference type="InterPro" id="IPR050321">
    <property type="entry name" value="Glycosyltr_2/OpgH_subfam"/>
</dbReference>
<comment type="function">
    <text evidence="16">Catalytic subunit of cellulose synthase. It polymerizes uridine 5'-diphosphate glucose to cellulose.</text>
</comment>